<dbReference type="GO" id="GO:0033554">
    <property type="term" value="P:cellular response to stress"/>
    <property type="evidence" value="ECO:0007669"/>
    <property type="project" value="UniProtKB-ARBA"/>
</dbReference>
<dbReference type="SMART" id="SM00591">
    <property type="entry name" value="RWD"/>
    <property type="match status" value="1"/>
</dbReference>
<evidence type="ECO:0000259" key="2">
    <source>
        <dbReference type="PROSITE" id="PS50908"/>
    </source>
</evidence>
<dbReference type="AlphaFoldDB" id="A0A6P8HW81"/>
<dbReference type="GO" id="GO:0051246">
    <property type="term" value="P:regulation of protein metabolic process"/>
    <property type="evidence" value="ECO:0007669"/>
    <property type="project" value="UniProtKB-ARBA"/>
</dbReference>
<dbReference type="OrthoDB" id="277175at2759"/>
<dbReference type="FunFam" id="3.10.110.10:FF:000050">
    <property type="entry name" value="eIF-2-alpha kinase GCN2"/>
    <property type="match status" value="1"/>
</dbReference>
<dbReference type="Proteomes" id="UP000515163">
    <property type="component" value="Unplaced"/>
</dbReference>
<dbReference type="Gene3D" id="3.10.110.10">
    <property type="entry name" value="Ubiquitin Conjugating Enzyme"/>
    <property type="match status" value="1"/>
</dbReference>
<feature type="domain" description="RWD" evidence="2">
    <location>
        <begin position="10"/>
        <end position="119"/>
    </location>
</feature>
<proteinExistence type="predicted"/>
<dbReference type="GO" id="GO:0010468">
    <property type="term" value="P:regulation of gene expression"/>
    <property type="evidence" value="ECO:0007669"/>
    <property type="project" value="UniProtKB-ARBA"/>
</dbReference>
<dbReference type="RefSeq" id="XP_031559626.1">
    <property type="nucleotide sequence ID" value="XM_031703766.1"/>
</dbReference>
<evidence type="ECO:0000313" key="4">
    <source>
        <dbReference type="RefSeq" id="XP_031559626.1"/>
    </source>
</evidence>
<feature type="coiled-coil region" evidence="1">
    <location>
        <begin position="109"/>
        <end position="147"/>
    </location>
</feature>
<dbReference type="PANTHER" id="PTHR12292">
    <property type="entry name" value="RWD DOMAIN-CONTAINING PROTEIN"/>
    <property type="match status" value="1"/>
</dbReference>
<reference evidence="4 5" key="1">
    <citation type="submission" date="2025-04" db="UniProtKB">
        <authorList>
            <consortium name="RefSeq"/>
        </authorList>
    </citation>
    <scope>IDENTIFICATION</scope>
    <source>
        <tissue evidence="4 5">Tentacle</tissue>
    </source>
</reference>
<dbReference type="RefSeq" id="XP_031559627.1">
    <property type="nucleotide sequence ID" value="XM_031703767.1"/>
</dbReference>
<dbReference type="Pfam" id="PF05773">
    <property type="entry name" value="RWD"/>
    <property type="match status" value="1"/>
</dbReference>
<keyword evidence="1" id="KW-0175">Coiled coil</keyword>
<dbReference type="InterPro" id="IPR016135">
    <property type="entry name" value="UBQ-conjugating_enzyme/RWD"/>
</dbReference>
<protein>
    <submittedName>
        <fullName evidence="4 5">RWD domain-containing protein 1-like</fullName>
    </submittedName>
</protein>
<gene>
    <name evidence="4 5" type="primary">LOC116295817</name>
</gene>
<dbReference type="InterPro" id="IPR006575">
    <property type="entry name" value="RWD_dom"/>
</dbReference>
<dbReference type="SUPFAM" id="SSF54495">
    <property type="entry name" value="UBC-like"/>
    <property type="match status" value="1"/>
</dbReference>
<organism evidence="3 4">
    <name type="scientific">Actinia tenebrosa</name>
    <name type="common">Australian red waratah sea anemone</name>
    <dbReference type="NCBI Taxonomy" id="6105"/>
    <lineage>
        <taxon>Eukaryota</taxon>
        <taxon>Metazoa</taxon>
        <taxon>Cnidaria</taxon>
        <taxon>Anthozoa</taxon>
        <taxon>Hexacorallia</taxon>
        <taxon>Actiniaria</taxon>
        <taxon>Actiniidae</taxon>
        <taxon>Actinia</taxon>
    </lineage>
</organism>
<keyword evidence="3" id="KW-1185">Reference proteome</keyword>
<accession>A0A6P8HW81</accession>
<dbReference type="CDD" id="cd23816">
    <property type="entry name" value="RWD_RWDD1"/>
    <property type="match status" value="1"/>
</dbReference>
<dbReference type="InterPro" id="IPR040213">
    <property type="entry name" value="GIR2-like"/>
</dbReference>
<dbReference type="GO" id="GO:0009893">
    <property type="term" value="P:positive regulation of metabolic process"/>
    <property type="evidence" value="ECO:0007669"/>
    <property type="project" value="UniProtKB-ARBA"/>
</dbReference>
<evidence type="ECO:0000313" key="3">
    <source>
        <dbReference type="Proteomes" id="UP000515163"/>
    </source>
</evidence>
<dbReference type="Pfam" id="PF16543">
    <property type="entry name" value="DFRP_C"/>
    <property type="match status" value="1"/>
</dbReference>
<name>A0A6P8HW81_ACTTE</name>
<evidence type="ECO:0000256" key="1">
    <source>
        <dbReference type="SAM" id="Coils"/>
    </source>
</evidence>
<dbReference type="KEGG" id="aten:116295817"/>
<dbReference type="GeneID" id="116295817"/>
<sequence>MTDYKEEQHNELEALESIYPEEFSIISNEDPICFKMCIKAFNEKTEDFPEIVAKVDIQFTYVENYPDAIPLIEVSSNEILTDENVQELEELMLKEAEENLGMVMVFTLVSSAQEKLQEFVDNIKKGMEEEKRRREKEEEEREKKKFTGTPVTKENFLEWREKFNAEMSEMKKKTRNVLLIPKSKITGRELFEQDEKMILSDAAFIDSTDVDVEVDESLFQDIDDLELDDEEFKD</sequence>
<evidence type="ECO:0000313" key="5">
    <source>
        <dbReference type="RefSeq" id="XP_031559627.1"/>
    </source>
</evidence>
<dbReference type="InterPro" id="IPR032378">
    <property type="entry name" value="ZC3H15/TMA46_C"/>
</dbReference>
<dbReference type="PROSITE" id="PS50908">
    <property type="entry name" value="RWD"/>
    <property type="match status" value="1"/>
</dbReference>